<evidence type="ECO:0000313" key="1">
    <source>
        <dbReference type="EMBL" id="CAB4122050.1"/>
    </source>
</evidence>
<sequence>MKDRCIAAVSQAIGRDITKQEAEKIEERIVKNMRFAAAKDPEAFRKMSADDRLKAGASGAGKELQQEAEVKKRRVMLTIQAHDRIENFLSDARAKGMSGIDALKRTLVFMSDGKSNTISVESRTAAIRNDAVRQLVDTFEAVDPRFWRLLEDKEGVKNLTRAIFGETENLPPKVVKGAQAWLGVANQMRDAFNRAGGKIGLLENWALPQHHSQARVNKAGPDQWIADTFSKLDRSKYVNDDGTVMNDEQVRRVLRSAWETIATGGINQMEPGAAGSSMLANRRAVHREIHFKDADSYLDYQGKYGQKSLWGVMTSHVEGLAKEISMLETYGPNADATFKLFLEKSLQSEAGENPQGVAKMQERARQLSSLYDFVTGKTNPIVNQHLAEGFDTLRNWLVASRLGSAVITALTDEATMHLGAQVNNLPEVQLIRNELAALNPLNRTEANLANRAGVGIRSMLGHLNRWGTDNLGPTWSSKMASTVMRMSGLEALDGARQRAFGTTMLSALGEMAGKYETLADIDRGDHRMLMSKGITETDWQIWRMAELEQWGAGNGVLTPESINRIGGNAIEQAVAGRRAELEAERQAKVDAIDKMAALTEEQRAVAIQGWADVYNQQIADLPAQARRDAVLRLLAVMQEETDMAQLQPGDTDRFLTGDNGTRGTWKGELMRSFWQFKAFPMAMIQRHFMRGLGMQTTGGKAAYIGSLIAATTVLGALSQTISDLVTGKDPKNYNPTKEFGVKNWLAAFLKGGSLGLYGDFLFSGATQATQTGPLAALMGPLAGMVEDAFKMTQGNLVKAADGQNTRFGANAVAFIKGNTPGASLWYVKAALDHLVFQNLQEYFSPGYLVQNQKRMQKEFGQQYWWSPGTGLNGMRAPNMGRIVGAER</sequence>
<proteinExistence type="predicted"/>
<gene>
    <name evidence="1" type="ORF">UFOVP16_46</name>
</gene>
<dbReference type="EMBL" id="LR796155">
    <property type="protein sequence ID" value="CAB4122050.1"/>
    <property type="molecule type" value="Genomic_DNA"/>
</dbReference>
<name>A0A6J5KPK1_9CAUD</name>
<protein>
    <submittedName>
        <fullName evidence="1">Structural protein</fullName>
    </submittedName>
</protein>
<reference evidence="1" key="1">
    <citation type="submission" date="2020-04" db="EMBL/GenBank/DDBJ databases">
        <authorList>
            <person name="Chiriac C."/>
            <person name="Salcher M."/>
            <person name="Ghai R."/>
            <person name="Kavagutti S V."/>
        </authorList>
    </citation>
    <scope>NUCLEOTIDE SEQUENCE</scope>
</reference>
<organism evidence="1">
    <name type="scientific">uncultured Caudovirales phage</name>
    <dbReference type="NCBI Taxonomy" id="2100421"/>
    <lineage>
        <taxon>Viruses</taxon>
        <taxon>Duplodnaviria</taxon>
        <taxon>Heunggongvirae</taxon>
        <taxon>Uroviricota</taxon>
        <taxon>Caudoviricetes</taxon>
        <taxon>Peduoviridae</taxon>
        <taxon>Maltschvirus</taxon>
        <taxon>Maltschvirus maltsch</taxon>
    </lineage>
</organism>
<accession>A0A6J5KPK1</accession>